<keyword evidence="4" id="KW-1185">Reference proteome</keyword>
<keyword evidence="1 3" id="KW-0812">Transmembrane</keyword>
<accession>W7XDP8</accession>
<dbReference type="AlphaFoldDB" id="W7XDP8"/>
<reference evidence="4" key="1">
    <citation type="journal article" date="2006" name="PLoS Biol.">
        <title>Macronuclear genome sequence of the ciliate Tetrahymena thermophila, a model eukaryote.</title>
        <authorList>
            <person name="Eisen J.A."/>
            <person name="Coyne R.S."/>
            <person name="Wu M."/>
            <person name="Wu D."/>
            <person name="Thiagarajan M."/>
            <person name="Wortman J.R."/>
            <person name="Badger J.H."/>
            <person name="Ren Q."/>
            <person name="Amedeo P."/>
            <person name="Jones K.M."/>
            <person name="Tallon L.J."/>
            <person name="Delcher A.L."/>
            <person name="Salzberg S.L."/>
            <person name="Silva J.C."/>
            <person name="Haas B.J."/>
            <person name="Majoros W.H."/>
            <person name="Farzad M."/>
            <person name="Carlton J.M."/>
            <person name="Smith R.K. Jr."/>
            <person name="Garg J."/>
            <person name="Pearlman R.E."/>
            <person name="Karrer K.M."/>
            <person name="Sun L."/>
            <person name="Manning G."/>
            <person name="Elde N.C."/>
            <person name="Turkewitz A.P."/>
            <person name="Asai D.J."/>
            <person name="Wilkes D.E."/>
            <person name="Wang Y."/>
            <person name="Cai H."/>
            <person name="Collins K."/>
            <person name="Stewart B.A."/>
            <person name="Lee S.R."/>
            <person name="Wilamowska K."/>
            <person name="Weinberg Z."/>
            <person name="Ruzzo W.L."/>
            <person name="Wloga D."/>
            <person name="Gaertig J."/>
            <person name="Frankel J."/>
            <person name="Tsao C.-C."/>
            <person name="Gorovsky M.A."/>
            <person name="Keeling P.J."/>
            <person name="Waller R.F."/>
            <person name="Patron N.J."/>
            <person name="Cherry J.M."/>
            <person name="Stover N.A."/>
            <person name="Krieger C.J."/>
            <person name="del Toro C."/>
            <person name="Ryder H.F."/>
            <person name="Williamson S.C."/>
            <person name="Barbeau R.A."/>
            <person name="Hamilton E.P."/>
            <person name="Orias E."/>
        </authorList>
    </citation>
    <scope>NUCLEOTIDE SEQUENCE [LARGE SCALE GENOMIC DNA]</scope>
    <source>
        <strain evidence="4">SB210</strain>
    </source>
</reference>
<feature type="transmembrane region" description="Helical" evidence="1">
    <location>
        <begin position="631"/>
        <end position="649"/>
    </location>
</feature>
<evidence type="ECO:0000313" key="4">
    <source>
        <dbReference type="Proteomes" id="UP000009168"/>
    </source>
</evidence>
<feature type="signal peptide" evidence="2">
    <location>
        <begin position="1"/>
        <end position="19"/>
    </location>
</feature>
<feature type="chain" id="PRO_5004903563" evidence="2">
    <location>
        <begin position="20"/>
        <end position="752"/>
    </location>
</feature>
<name>W7XDP8_TETTS</name>
<dbReference type="SUPFAM" id="SSF57184">
    <property type="entry name" value="Growth factor receptor domain"/>
    <property type="match status" value="1"/>
</dbReference>
<protein>
    <submittedName>
        <fullName evidence="3">Transmembrane protein, putative</fullName>
    </submittedName>
</protein>
<feature type="transmembrane region" description="Helical" evidence="1">
    <location>
        <begin position="661"/>
        <end position="682"/>
    </location>
</feature>
<dbReference type="EMBL" id="GG662795">
    <property type="protein sequence ID" value="EWS75712.1"/>
    <property type="molecule type" value="Genomic_DNA"/>
</dbReference>
<dbReference type="InterPro" id="IPR009030">
    <property type="entry name" value="Growth_fac_rcpt_cys_sf"/>
</dbReference>
<keyword evidence="2" id="KW-0732">Signal</keyword>
<keyword evidence="1" id="KW-1133">Transmembrane helix</keyword>
<dbReference type="Proteomes" id="UP000009168">
    <property type="component" value="Unassembled WGS sequence"/>
</dbReference>
<feature type="transmembrane region" description="Helical" evidence="1">
    <location>
        <begin position="694"/>
        <end position="720"/>
    </location>
</feature>
<dbReference type="InParanoid" id="W7XDP8"/>
<dbReference type="KEGG" id="tet:TTHERM_001094921"/>
<dbReference type="Gene3D" id="2.10.220.10">
    <property type="entry name" value="Hormone Receptor, Insulin-like Growth Factor Receptor 1, Chain A, domain 2"/>
    <property type="match status" value="1"/>
</dbReference>
<dbReference type="GeneID" id="24441687"/>
<feature type="transmembrane region" description="Helical" evidence="1">
    <location>
        <begin position="607"/>
        <end position="625"/>
    </location>
</feature>
<evidence type="ECO:0000256" key="1">
    <source>
        <dbReference type="SAM" id="Phobius"/>
    </source>
</evidence>
<gene>
    <name evidence="3" type="ORF">TTHERM_001094921</name>
</gene>
<evidence type="ECO:0000313" key="3">
    <source>
        <dbReference type="EMBL" id="EWS75712.1"/>
    </source>
</evidence>
<organism evidence="3 4">
    <name type="scientific">Tetrahymena thermophila (strain SB210)</name>
    <dbReference type="NCBI Taxonomy" id="312017"/>
    <lineage>
        <taxon>Eukaryota</taxon>
        <taxon>Sar</taxon>
        <taxon>Alveolata</taxon>
        <taxon>Ciliophora</taxon>
        <taxon>Intramacronucleata</taxon>
        <taxon>Oligohymenophorea</taxon>
        <taxon>Hymenostomatida</taxon>
        <taxon>Tetrahymenina</taxon>
        <taxon>Tetrahymenidae</taxon>
        <taxon>Tetrahymena</taxon>
    </lineage>
</organism>
<sequence length="752" mass="87155">MLLRKFLAAILLFVRYAFADCTSQDYINSLSQQNFRAYYEYQCLYELNSTSTKEYIEKNSNLAFFNGNEYEKGDIIKNTGCGIEYFGLGDTKMSSKIQIQSSYKKKGFNELLIYINLVLQLFGTNKFSGNDIFVNLTDNDQQSCNVRPLKCSEQMYLIQCKLDAQQFIDQAQINYTLELNQFPQLNLYLVDYTAIAYATCQNLDDMGYCDYNGLKSCVVGFELQSQNGINICQFDQSLCNQGETAFKNIFGCLKCHSSCLSCDGGVGCICKQNQFLKYFRYNSDQIVGCLDCIENCLKCTSLYNCGQCKKGFFYDYSFSKCIQCSSVNCDQCYDLNTCLTCSKGYLIENGQCVQNSQMQQINSGNQVSTIQNKEQTQFYEFSLFWILIYQTIFQIFFQIYGFHLDKQQTIFNKQQLKNQKNRNTNDGKLNVRQLSQLPLNQVEVGDERFLKTKQKSTSLQIEQQQQSHQQENLQTNQVATENYFDQIQTKIDLEKQYQQTNIQEQVTKLNIDNQSNLVLQSKDSKINIDVLGGNNRPQNIQEEQLNEQQGQSNLDQTKSYADKNNQKEQENKFMMQNNLLKFLCFHNFISIFLVFDSKIPRMQRSSIFYLRVIHALSISSIFGQYYSSREMVLTCFVSSIIVAIFIPIAKLMYSIKRVGQYIYIGVFLGLLTYYIYIISFILTGKESSYTNYIIGWFFIMLIFDLILVSSIQAMFQLALVNHMISNKYPKNSLIQILFYFLKLQDVLGNINL</sequence>
<proteinExistence type="predicted"/>
<dbReference type="RefSeq" id="XP_012651754.1">
    <property type="nucleotide sequence ID" value="XM_012796300.1"/>
</dbReference>
<keyword evidence="1" id="KW-0472">Membrane</keyword>
<evidence type="ECO:0000256" key="2">
    <source>
        <dbReference type="SAM" id="SignalP"/>
    </source>
</evidence>